<sequence length="1127" mass="119368">MPPTRRRRWRRLAPLAVLALAASYLGVSAVTANAADALLSQGRPVTASSSQAADTTPERAVDGDTGTRWSSEWSDPQWLRVDLGATATVSQVVLRWEGAYASAYRIETSADGTAWTAVHSTTTGRGGTETVPVSGTGRYVRLVGTARATGYGYSLYEFQVYGSAAPAACGDNAARGRPATASSSEGADVGPGRAVDGDPGTRWSSAFSDPQWLRVDLGSVQRVCQVVLTWEGAYGTAYRIEISADGATWTPVHSTTTGRGGTETIPVTGSGRYVRLHGTARATGYGYSLWEFAVHTTGGPTTPAPTDPVPGDWQTVWSDDFTGSALDAGSWLTRTGTQYPGGAANWGTGSVETATAGNVAVGGGRLTITANRSGTAWTSGRIETQRADFAPQPGQLLKFSAVLQQPAVANGLGYWPGFRATGAAFRDGFIGFPGFGETDIMTDVNGRGQLSQTLHCGTAPDGVCNEYTGRSSGLASCAGCTTGFHEYAQVIDRTKTDEEIRFYLDGRQTWVVRQSQVGVAAWRAAVHHGFYLRLDLAIGGSLPNAVAGRTTPTPDTTPGGKLVVDSVTVARATGATAPAMTDPPVPAGPSTVRVTGSQGDWRLTVDGAPWEIKGITYGPPQAAADGYMRDLKAMGVNTIRTWGVDDTHTPALLDAAARHGIKVIVGHWLNQGADYVGDTAYKNAAKAEIVARVNALKGRAGVLMWDVGNEVILTMQDHGLAADVVEARRVAYARFVNEVALAVQAADPNHPVTSTDAYTHAWTYYKAHSPALDLLAVNSYGAIDTVKRDWIAGGHTKPYVLTEGGPAGEWEVPNDVNGVPDEPTDVAKRDGYTHSWNAIKGHPGVALGATEFHYGLENDFGGVWLNTTPGGWRRLGYHALRQAYTGQAAPNTPPVITAMTVGDRTAVPAGGTFTVDVAVTDPQNDLVRYNLMASDKHITGNRGFTNLRFTDHGGGRFTVTAPETLGVWKVYVYAFDGHGNVGIEQRSFRVVPPTVPGTNLARGRPVTASSHQPTGTNGPQLPAYAVDGDHATRWASEWADTAWLQVDLGSVQTFDRVQLAWEAAYATAYRVEASDDGVTWRQLAATTSGDGGFDLLTVAGSGRHVRVTGTGRATAYGYSLWEFGVYR</sequence>
<name>A0A8J3YCT9_9ACTN</name>
<dbReference type="SUPFAM" id="SSF49899">
    <property type="entry name" value="Concanavalin A-like lectins/glucanases"/>
    <property type="match status" value="1"/>
</dbReference>
<dbReference type="Proteomes" id="UP000652013">
    <property type="component" value="Unassembled WGS sequence"/>
</dbReference>
<keyword evidence="3" id="KW-0732">Signal</keyword>
<evidence type="ECO:0000259" key="4">
    <source>
        <dbReference type="PROSITE" id="PS50022"/>
    </source>
</evidence>
<feature type="domain" description="F5/8 type C" evidence="4">
    <location>
        <begin position="164"/>
        <end position="297"/>
    </location>
</feature>
<dbReference type="InterPro" id="IPR017853">
    <property type="entry name" value="GH"/>
</dbReference>
<dbReference type="InterPro" id="IPR013320">
    <property type="entry name" value="ConA-like_dom_sf"/>
</dbReference>
<dbReference type="PROSITE" id="PS50022">
    <property type="entry name" value="FA58C_3"/>
    <property type="match status" value="3"/>
</dbReference>
<dbReference type="InterPro" id="IPR000421">
    <property type="entry name" value="FA58C"/>
</dbReference>
<organism evidence="5 6">
    <name type="scientific">Spirilliplanes yamanashiensis</name>
    <dbReference type="NCBI Taxonomy" id="42233"/>
    <lineage>
        <taxon>Bacteria</taxon>
        <taxon>Bacillati</taxon>
        <taxon>Actinomycetota</taxon>
        <taxon>Actinomycetes</taxon>
        <taxon>Micromonosporales</taxon>
        <taxon>Micromonosporaceae</taxon>
        <taxon>Spirilliplanes</taxon>
    </lineage>
</organism>
<dbReference type="InterPro" id="IPR050546">
    <property type="entry name" value="Glycosyl_Hydrlase_16"/>
</dbReference>
<evidence type="ECO:0000313" key="5">
    <source>
        <dbReference type="EMBL" id="GIJ05363.1"/>
    </source>
</evidence>
<evidence type="ECO:0000256" key="2">
    <source>
        <dbReference type="SAM" id="MobiDB-lite"/>
    </source>
</evidence>
<keyword evidence="6" id="KW-1185">Reference proteome</keyword>
<evidence type="ECO:0000313" key="6">
    <source>
        <dbReference type="Proteomes" id="UP000652013"/>
    </source>
</evidence>
<feature type="region of interest" description="Disordered" evidence="2">
    <location>
        <begin position="172"/>
        <end position="201"/>
    </location>
</feature>
<protein>
    <recommendedName>
        <fullName evidence="4">F5/8 type C domain-containing protein</fullName>
    </recommendedName>
</protein>
<feature type="domain" description="F5/8 type C" evidence="4">
    <location>
        <begin position="27"/>
        <end position="163"/>
    </location>
</feature>
<dbReference type="SMART" id="SM00231">
    <property type="entry name" value="FA58C"/>
    <property type="match status" value="3"/>
</dbReference>
<dbReference type="Pfam" id="PF00754">
    <property type="entry name" value="F5_F8_type_C"/>
    <property type="match status" value="2"/>
</dbReference>
<dbReference type="Pfam" id="PF22633">
    <property type="entry name" value="F5_F8_type_C_2"/>
    <property type="match status" value="1"/>
</dbReference>
<dbReference type="RefSeq" id="WP_203940559.1">
    <property type="nucleotide sequence ID" value="NZ_BAAAGJ010000011.1"/>
</dbReference>
<dbReference type="InterPro" id="IPR008979">
    <property type="entry name" value="Galactose-bd-like_sf"/>
</dbReference>
<dbReference type="SUPFAM" id="SSF51445">
    <property type="entry name" value="(Trans)glycosidases"/>
    <property type="match status" value="1"/>
</dbReference>
<dbReference type="EMBL" id="BOOY01000032">
    <property type="protein sequence ID" value="GIJ05363.1"/>
    <property type="molecule type" value="Genomic_DNA"/>
</dbReference>
<accession>A0A8J3YCT9</accession>
<feature type="region of interest" description="Disordered" evidence="2">
    <location>
        <begin position="44"/>
        <end position="70"/>
    </location>
</feature>
<feature type="domain" description="F5/8 type C" evidence="4">
    <location>
        <begin position="993"/>
        <end position="1127"/>
    </location>
</feature>
<dbReference type="Gene3D" id="2.60.120.260">
    <property type="entry name" value="Galactose-binding domain-like"/>
    <property type="match status" value="3"/>
</dbReference>
<dbReference type="Gene3D" id="2.60.120.200">
    <property type="match status" value="1"/>
</dbReference>
<reference evidence="5" key="1">
    <citation type="submission" date="2021-01" db="EMBL/GenBank/DDBJ databases">
        <title>Whole genome shotgun sequence of Spirilliplanes yamanashiensis NBRC 15828.</title>
        <authorList>
            <person name="Komaki H."/>
            <person name="Tamura T."/>
        </authorList>
    </citation>
    <scope>NUCLEOTIDE SEQUENCE</scope>
    <source>
        <strain evidence="5">NBRC 15828</strain>
    </source>
</reference>
<evidence type="ECO:0000256" key="3">
    <source>
        <dbReference type="SAM" id="SignalP"/>
    </source>
</evidence>
<comment type="similarity">
    <text evidence="1">Belongs to the glycosyl hydrolase 16 family.</text>
</comment>
<dbReference type="PANTHER" id="PTHR10963">
    <property type="entry name" value="GLYCOSYL HYDROLASE-RELATED"/>
    <property type="match status" value="1"/>
</dbReference>
<proteinExistence type="inferred from homology"/>
<feature type="region of interest" description="Disordered" evidence="2">
    <location>
        <begin position="994"/>
        <end position="1019"/>
    </location>
</feature>
<comment type="caution">
    <text evidence="5">The sequence shown here is derived from an EMBL/GenBank/DDBJ whole genome shotgun (WGS) entry which is preliminary data.</text>
</comment>
<dbReference type="PANTHER" id="PTHR10963:SF55">
    <property type="entry name" value="GLYCOSIDE HYDROLASE FAMILY 16 PROTEIN"/>
    <property type="match status" value="1"/>
</dbReference>
<evidence type="ECO:0000256" key="1">
    <source>
        <dbReference type="ARBA" id="ARBA00006865"/>
    </source>
</evidence>
<dbReference type="AlphaFoldDB" id="A0A8J3YCT9"/>
<feature type="region of interest" description="Disordered" evidence="2">
    <location>
        <begin position="577"/>
        <end position="596"/>
    </location>
</feature>
<feature type="signal peptide" evidence="3">
    <location>
        <begin position="1"/>
        <end position="34"/>
    </location>
</feature>
<feature type="chain" id="PRO_5035290090" description="F5/8 type C domain-containing protein" evidence="3">
    <location>
        <begin position="35"/>
        <end position="1127"/>
    </location>
</feature>
<dbReference type="SUPFAM" id="SSF49785">
    <property type="entry name" value="Galactose-binding domain-like"/>
    <property type="match status" value="3"/>
</dbReference>
<feature type="compositionally biased region" description="Polar residues" evidence="2">
    <location>
        <begin position="1007"/>
        <end position="1019"/>
    </location>
</feature>
<dbReference type="Gene3D" id="3.20.20.80">
    <property type="entry name" value="Glycosidases"/>
    <property type="match status" value="1"/>
</dbReference>
<gene>
    <name evidence="5" type="ORF">Sya03_47150</name>
</gene>